<dbReference type="AlphaFoldDB" id="A0A0A2WYG1"/>
<evidence type="ECO:0000313" key="2">
    <source>
        <dbReference type="Proteomes" id="UP000030518"/>
    </source>
</evidence>
<comment type="caution">
    <text evidence="1">The sequence shown here is derived from an EMBL/GenBank/DDBJ whole genome shotgun (WGS) entry which is preliminary data.</text>
</comment>
<dbReference type="STRING" id="1300345.LF41_1904"/>
<sequence>MVVYEVNLEFDVAIAAAYREWLSAHIQELLALPGFESAQVHEVMDPLPTAGRQGLCVRYMVSDLGALETYQREHAPRLRAEGLSRFGEEGVRYRRRVLRDTGL</sequence>
<organism evidence="1 2">
    <name type="scientific">Lysobacter dokdonensis DS-58</name>
    <dbReference type="NCBI Taxonomy" id="1300345"/>
    <lineage>
        <taxon>Bacteria</taxon>
        <taxon>Pseudomonadati</taxon>
        <taxon>Pseudomonadota</taxon>
        <taxon>Gammaproteobacteria</taxon>
        <taxon>Lysobacterales</taxon>
        <taxon>Lysobacteraceae</taxon>
        <taxon>Noviluteimonas</taxon>
    </lineage>
</organism>
<dbReference type="Pfam" id="PF14114">
    <property type="entry name" value="DUF4286"/>
    <property type="match status" value="1"/>
</dbReference>
<reference evidence="1 2" key="1">
    <citation type="submission" date="2014-09" db="EMBL/GenBank/DDBJ databases">
        <title>Genome sequences of Lysobacter dokdonensis DS-58.</title>
        <authorList>
            <person name="Kim J.F."/>
            <person name="Kwak M.-J."/>
        </authorList>
    </citation>
    <scope>NUCLEOTIDE SEQUENCE [LARGE SCALE GENOMIC DNA]</scope>
    <source>
        <strain evidence="1 2">DS-58</strain>
    </source>
</reference>
<keyword evidence="2" id="KW-1185">Reference proteome</keyword>
<dbReference type="EMBL" id="JRKJ01000023">
    <property type="protein sequence ID" value="KGQ18049.1"/>
    <property type="molecule type" value="Genomic_DNA"/>
</dbReference>
<dbReference type="RefSeq" id="WP_052116511.1">
    <property type="nucleotide sequence ID" value="NZ_JRKJ01000023.1"/>
</dbReference>
<name>A0A0A2WYG1_9GAMM</name>
<dbReference type="OrthoDB" id="34442at2"/>
<proteinExistence type="predicted"/>
<protein>
    <submittedName>
        <fullName evidence="1">DUF4381 domain containing protein</fullName>
    </submittedName>
</protein>
<dbReference type="InterPro" id="IPR025563">
    <property type="entry name" value="DUF4286"/>
</dbReference>
<evidence type="ECO:0000313" key="1">
    <source>
        <dbReference type="EMBL" id="KGQ18049.1"/>
    </source>
</evidence>
<accession>A0A0A2WYG1</accession>
<gene>
    <name evidence="1" type="ORF">LF41_1904</name>
</gene>
<dbReference type="PATRIC" id="fig|1300345.3.peg.2951"/>
<dbReference type="eggNOG" id="ENOG5033C6N">
    <property type="taxonomic scope" value="Bacteria"/>
</dbReference>
<dbReference type="Proteomes" id="UP000030518">
    <property type="component" value="Unassembled WGS sequence"/>
</dbReference>